<comment type="caution">
    <text evidence="1">The sequence shown here is derived from an EMBL/GenBank/DDBJ whole genome shotgun (WGS) entry which is preliminary data.</text>
</comment>
<name>A0A9D3X058_9SAUR</name>
<sequence>MKDCFIIITDKQRHFCFHKTKPRNPLDMDSTLSELQKFLRVCALDERSQPFSTYNNVNSKRFLVVRANLHFCINKYKLIYEHVFCRFIESIERTNVIVLFYAYTYPMAVSYTESLLFSILRPS</sequence>
<reference evidence="1" key="1">
    <citation type="submission" date="2021-09" db="EMBL/GenBank/DDBJ databases">
        <title>The genome of Mauremys mutica provides insights into the evolution of semi-aquatic lifestyle.</title>
        <authorList>
            <person name="Gong S."/>
            <person name="Gao Y."/>
        </authorList>
    </citation>
    <scope>NUCLEOTIDE SEQUENCE</scope>
    <source>
        <strain evidence="1">MM-2020</strain>
        <tissue evidence="1">Muscle</tissue>
    </source>
</reference>
<accession>A0A9D3X058</accession>
<dbReference type="AlphaFoldDB" id="A0A9D3X058"/>
<dbReference type="EMBL" id="JAHDVG010000483">
    <property type="protein sequence ID" value="KAH1171319.1"/>
    <property type="molecule type" value="Genomic_DNA"/>
</dbReference>
<proteinExistence type="predicted"/>
<evidence type="ECO:0000313" key="2">
    <source>
        <dbReference type="Proteomes" id="UP000827986"/>
    </source>
</evidence>
<evidence type="ECO:0000313" key="1">
    <source>
        <dbReference type="EMBL" id="KAH1171319.1"/>
    </source>
</evidence>
<gene>
    <name evidence="1" type="ORF">KIL84_006937</name>
</gene>
<protein>
    <submittedName>
        <fullName evidence="1">Uncharacterized protein</fullName>
    </submittedName>
</protein>
<keyword evidence="2" id="KW-1185">Reference proteome</keyword>
<dbReference type="Proteomes" id="UP000827986">
    <property type="component" value="Unassembled WGS sequence"/>
</dbReference>
<organism evidence="1 2">
    <name type="scientific">Mauremys mutica</name>
    <name type="common">yellowpond turtle</name>
    <dbReference type="NCBI Taxonomy" id="74926"/>
    <lineage>
        <taxon>Eukaryota</taxon>
        <taxon>Metazoa</taxon>
        <taxon>Chordata</taxon>
        <taxon>Craniata</taxon>
        <taxon>Vertebrata</taxon>
        <taxon>Euteleostomi</taxon>
        <taxon>Archelosauria</taxon>
        <taxon>Testudinata</taxon>
        <taxon>Testudines</taxon>
        <taxon>Cryptodira</taxon>
        <taxon>Durocryptodira</taxon>
        <taxon>Testudinoidea</taxon>
        <taxon>Geoemydidae</taxon>
        <taxon>Geoemydinae</taxon>
        <taxon>Mauremys</taxon>
    </lineage>
</organism>